<dbReference type="Pfam" id="PF20815">
    <property type="entry name" value="GIY_YIG_2"/>
    <property type="match status" value="1"/>
</dbReference>
<evidence type="ECO:0000259" key="1">
    <source>
        <dbReference type="Pfam" id="PF20815"/>
    </source>
</evidence>
<dbReference type="RefSeq" id="WP_101958627.1">
    <property type="nucleotide sequence ID" value="NZ_CALYLA010000024.1"/>
</dbReference>
<organism evidence="2 3">
    <name type="scientific">Vibrio aestuarianus</name>
    <dbReference type="NCBI Taxonomy" id="28171"/>
    <lineage>
        <taxon>Bacteria</taxon>
        <taxon>Pseudomonadati</taxon>
        <taxon>Pseudomonadota</taxon>
        <taxon>Gammaproteobacteria</taxon>
        <taxon>Vibrionales</taxon>
        <taxon>Vibrionaceae</taxon>
        <taxon>Vibrio</taxon>
    </lineage>
</organism>
<dbReference type="EMBL" id="CALYLK010000140">
    <property type="protein sequence ID" value="CAH8241994.1"/>
    <property type="molecule type" value="Genomic_DNA"/>
</dbReference>
<comment type="caution">
    <text evidence="2">The sequence shown here is derived from an EMBL/GenBank/DDBJ whole genome shotgun (WGS) entry which is preliminary data.</text>
</comment>
<dbReference type="InterPro" id="IPR035901">
    <property type="entry name" value="GIY-YIG_endonuc_sf"/>
</dbReference>
<dbReference type="InterPro" id="IPR049311">
    <property type="entry name" value="GIY_YIG_cat"/>
</dbReference>
<evidence type="ECO:0000313" key="3">
    <source>
        <dbReference type="Proteomes" id="UP001152658"/>
    </source>
</evidence>
<feature type="domain" description="GIY-YIG catalytic" evidence="1">
    <location>
        <begin position="43"/>
        <end position="139"/>
    </location>
</feature>
<dbReference type="Proteomes" id="UP001152658">
    <property type="component" value="Unassembled WGS sequence"/>
</dbReference>
<protein>
    <recommendedName>
        <fullName evidence="1">GIY-YIG catalytic domain-containing protein</fullName>
    </recommendedName>
</protein>
<reference evidence="2" key="1">
    <citation type="submission" date="2022-06" db="EMBL/GenBank/DDBJ databases">
        <authorList>
            <person name="Goudenege D."/>
            <person name="Le Roux F."/>
        </authorList>
    </citation>
    <scope>NUCLEOTIDE SEQUENCE</scope>
    <source>
        <strain evidence="2">12-063</strain>
    </source>
</reference>
<name>A0ABN8TZT1_9VIBR</name>
<accession>A0ABN8TZT1</accession>
<keyword evidence="3" id="KW-1185">Reference proteome</keyword>
<dbReference type="Gene3D" id="3.40.1440.10">
    <property type="entry name" value="GIY-YIG endonuclease"/>
    <property type="match status" value="1"/>
</dbReference>
<proteinExistence type="predicted"/>
<sequence length="143" mass="16533">MNKNELLSHFRVALLAPENRVKFDQRLEYAPSEAGIYGVFSEGTLIYVGESGCVKKRMGDIGNTRKHTLRRTIGADLFMSLSDYQAATSKNKFPERIESLLNEHFSQLEMSFVPVDFGRTETEEYLVEELEPKYNKKKKRKFT</sequence>
<evidence type="ECO:0000313" key="2">
    <source>
        <dbReference type="EMBL" id="CAH8241994.1"/>
    </source>
</evidence>
<gene>
    <name evidence="2" type="ORF">VAE063_990073</name>
</gene>